<accession>A0ABN7XIK6</accession>
<protein>
    <submittedName>
        <fullName evidence="1">25533_t:CDS:1</fullName>
    </submittedName>
</protein>
<organism evidence="1 2">
    <name type="scientific">Gigaspora margarita</name>
    <dbReference type="NCBI Taxonomy" id="4874"/>
    <lineage>
        <taxon>Eukaryota</taxon>
        <taxon>Fungi</taxon>
        <taxon>Fungi incertae sedis</taxon>
        <taxon>Mucoromycota</taxon>
        <taxon>Glomeromycotina</taxon>
        <taxon>Glomeromycetes</taxon>
        <taxon>Diversisporales</taxon>
        <taxon>Gigasporaceae</taxon>
        <taxon>Gigaspora</taxon>
    </lineage>
</organism>
<reference evidence="1 2" key="1">
    <citation type="submission" date="2021-06" db="EMBL/GenBank/DDBJ databases">
        <authorList>
            <person name="Kallberg Y."/>
            <person name="Tangrot J."/>
            <person name="Rosling A."/>
        </authorList>
    </citation>
    <scope>NUCLEOTIDE SEQUENCE [LARGE SCALE GENOMIC DNA]</scope>
    <source>
        <strain evidence="1 2">120-4 pot B 10/14</strain>
    </source>
</reference>
<gene>
    <name evidence="1" type="ORF">GMARGA_LOCUS43441</name>
</gene>
<feature type="non-terminal residue" evidence="1">
    <location>
        <position position="1"/>
    </location>
</feature>
<evidence type="ECO:0000313" key="2">
    <source>
        <dbReference type="Proteomes" id="UP000789901"/>
    </source>
</evidence>
<comment type="caution">
    <text evidence="1">The sequence shown here is derived from an EMBL/GenBank/DDBJ whole genome shotgun (WGS) entry which is preliminary data.</text>
</comment>
<sequence>DVGHPLDITHNSAFGTIFFLVARASILCKNMSFDPQLLRLSYFSSSLYKALLMDISIDTNEEDNKGTELFRF</sequence>
<evidence type="ECO:0000313" key="1">
    <source>
        <dbReference type="EMBL" id="CAG8854620.1"/>
    </source>
</evidence>
<name>A0ABN7XIK6_GIGMA</name>
<dbReference type="EMBL" id="CAJVQB010140506">
    <property type="protein sequence ID" value="CAG8854620.1"/>
    <property type="molecule type" value="Genomic_DNA"/>
</dbReference>
<dbReference type="Proteomes" id="UP000789901">
    <property type="component" value="Unassembled WGS sequence"/>
</dbReference>
<proteinExistence type="predicted"/>
<keyword evidence="2" id="KW-1185">Reference proteome</keyword>